<evidence type="ECO:0000259" key="2">
    <source>
        <dbReference type="Pfam" id="PF07670"/>
    </source>
</evidence>
<keyword evidence="1" id="KW-0812">Transmembrane</keyword>
<dbReference type="InterPro" id="IPR014226">
    <property type="entry name" value="Spore_IM_YlbJ"/>
</dbReference>
<dbReference type="Pfam" id="PF07670">
    <property type="entry name" value="Gate"/>
    <property type="match status" value="1"/>
</dbReference>
<dbReference type="InterPro" id="IPR011642">
    <property type="entry name" value="Gate_dom"/>
</dbReference>
<gene>
    <name evidence="3" type="primary">ylbJ</name>
    <name evidence="3" type="ORF">H9895_03610</name>
</gene>
<feature type="transmembrane region" description="Helical" evidence="1">
    <location>
        <begin position="217"/>
        <end position="240"/>
    </location>
</feature>
<feature type="transmembrane region" description="Helical" evidence="1">
    <location>
        <begin position="360"/>
        <end position="384"/>
    </location>
</feature>
<evidence type="ECO:0000313" key="4">
    <source>
        <dbReference type="Proteomes" id="UP000823937"/>
    </source>
</evidence>
<feature type="transmembrane region" description="Helical" evidence="1">
    <location>
        <begin position="6"/>
        <end position="29"/>
    </location>
</feature>
<dbReference type="EMBL" id="DXHX01000050">
    <property type="protein sequence ID" value="HIV74150.1"/>
    <property type="molecule type" value="Genomic_DNA"/>
</dbReference>
<comment type="caution">
    <text evidence="3">The sequence shown here is derived from an EMBL/GenBank/DDBJ whole genome shotgun (WGS) entry which is preliminary data.</text>
</comment>
<keyword evidence="1" id="KW-1133">Transmembrane helix</keyword>
<dbReference type="Proteomes" id="UP000823937">
    <property type="component" value="Unassembled WGS sequence"/>
</dbReference>
<sequence length="390" mass="44092">MQKYYSILIACSISIMALLFILLPQHTLYASVRGLQTWFDIVFPSLLPFFIMSELLMMYGIVQAIGILSEPIMRPFFRVPGAGSFAFVVGMASGYPLGAKITASLREKNYINQIEAERLLTFSNAASPLFLFGVIAISFFQDKYIGILLALSHYTSNIFVGLCMKFYYANKPDTQKVEQQSNISVRALRALHKTRILDKRAFGEKLGDAVQSSIQTLLIIGGFIILFSVITHLLHTIYFFEKVMEPFVPTSLKPVVTPFFTGLFEITTGTELIASLHSVPTIIKLCAVSFILGFHSLSIQAQVASVISKTDIRFSPYFFGRLLQSIFSVLITYCCYQVFFSTKIKEVTSTEVANIPNTSYYVVHFFQQYGFYITSFTLCIYLIIKYRRLT</sequence>
<feature type="transmembrane region" description="Helical" evidence="1">
    <location>
        <begin position="41"/>
        <end position="65"/>
    </location>
</feature>
<feature type="transmembrane region" description="Helical" evidence="1">
    <location>
        <begin position="145"/>
        <end position="168"/>
    </location>
</feature>
<feature type="transmembrane region" description="Helical" evidence="1">
    <location>
        <begin position="282"/>
        <end position="307"/>
    </location>
</feature>
<evidence type="ECO:0000313" key="3">
    <source>
        <dbReference type="EMBL" id="HIV74150.1"/>
    </source>
</evidence>
<feature type="transmembrane region" description="Helical" evidence="1">
    <location>
        <begin position="77"/>
        <end position="98"/>
    </location>
</feature>
<feature type="domain" description="Nucleoside transporter/FeoB GTPase Gate" evidence="2">
    <location>
        <begin position="42"/>
        <end position="131"/>
    </location>
</feature>
<organism evidence="3 4">
    <name type="scientific">Candidatus Pseudogracilibacillus intestinigallinarum</name>
    <dbReference type="NCBI Taxonomy" id="2838742"/>
    <lineage>
        <taxon>Bacteria</taxon>
        <taxon>Bacillati</taxon>
        <taxon>Bacillota</taxon>
        <taxon>Bacilli</taxon>
        <taxon>Bacillales</taxon>
        <taxon>Bacillaceae</taxon>
        <taxon>Pseudogracilibacillus</taxon>
    </lineage>
</organism>
<reference evidence="3" key="2">
    <citation type="submission" date="2021-04" db="EMBL/GenBank/DDBJ databases">
        <authorList>
            <person name="Gilroy R."/>
        </authorList>
    </citation>
    <scope>NUCLEOTIDE SEQUENCE</scope>
    <source>
        <strain evidence="3">CHK169-2315</strain>
    </source>
</reference>
<keyword evidence="1" id="KW-0472">Membrane</keyword>
<reference evidence="3" key="1">
    <citation type="journal article" date="2021" name="PeerJ">
        <title>Extensive microbial diversity within the chicken gut microbiome revealed by metagenomics and culture.</title>
        <authorList>
            <person name="Gilroy R."/>
            <person name="Ravi A."/>
            <person name="Getino M."/>
            <person name="Pursley I."/>
            <person name="Horton D.L."/>
            <person name="Alikhan N.F."/>
            <person name="Baker D."/>
            <person name="Gharbi K."/>
            <person name="Hall N."/>
            <person name="Watson M."/>
            <person name="Adriaenssens E.M."/>
            <person name="Foster-Nyarko E."/>
            <person name="Jarju S."/>
            <person name="Secka A."/>
            <person name="Antonio M."/>
            <person name="Oren A."/>
            <person name="Chaudhuri R.R."/>
            <person name="La Ragione R."/>
            <person name="Hildebrand F."/>
            <person name="Pallen M.J."/>
        </authorList>
    </citation>
    <scope>NUCLEOTIDE SEQUENCE</scope>
    <source>
        <strain evidence="3">CHK169-2315</strain>
    </source>
</reference>
<feature type="transmembrane region" description="Helical" evidence="1">
    <location>
        <begin position="319"/>
        <end position="340"/>
    </location>
</feature>
<proteinExistence type="predicted"/>
<feature type="transmembrane region" description="Helical" evidence="1">
    <location>
        <begin position="119"/>
        <end position="139"/>
    </location>
</feature>
<name>A0A9D1PLV7_9BACI</name>
<protein>
    <submittedName>
        <fullName evidence="3">Sporulation integral membrane protein YlbJ</fullName>
    </submittedName>
</protein>
<dbReference type="AlphaFoldDB" id="A0A9D1PLV7"/>
<accession>A0A9D1PLV7</accession>
<dbReference type="NCBIfam" id="TIGR02871">
    <property type="entry name" value="spore_ylbJ"/>
    <property type="match status" value="1"/>
</dbReference>
<evidence type="ECO:0000256" key="1">
    <source>
        <dbReference type="SAM" id="Phobius"/>
    </source>
</evidence>